<evidence type="ECO:0000256" key="1">
    <source>
        <dbReference type="SAM" id="Coils"/>
    </source>
</evidence>
<name>A0A6M0SMW9_CLOBO</name>
<evidence type="ECO:0000313" key="3">
    <source>
        <dbReference type="Proteomes" id="UP000472355"/>
    </source>
</evidence>
<dbReference type="AlphaFoldDB" id="A0A6M0SMW9"/>
<gene>
    <name evidence="2" type="ORF">EXM65_05895</name>
</gene>
<dbReference type="EMBL" id="SGKU01000012">
    <property type="protein sequence ID" value="NFA42119.1"/>
    <property type="molecule type" value="Genomic_DNA"/>
</dbReference>
<keyword evidence="1" id="KW-0175">Coiled coil</keyword>
<sequence length="255" mass="30133">MNKSEILKNMKRIELKRKIKQIEKEKSDLIEANNKYTKEHLEIAEFELRKIAFENSTIKEFVNLSGLLIKYTNNTGRLAGYKHKNKILEIDEEYFIKCKSREGINNKFIETLQHELIHYYCDENLDKFSLYSGADSSPIFHSVITFFNARGLNLKTNGNLNNLYNEYQKELYELSSQDKTTFKKLLNKLIQWQKELKSQASILEPIMYWADDGTENDYEKSKYRDIEISDGVKYKIFQLGMDCNLNNFKKLANLD</sequence>
<accession>A0A6M0SMW9</accession>
<comment type="caution">
    <text evidence="2">The sequence shown here is derived from an EMBL/GenBank/DDBJ whole genome shotgun (WGS) entry which is preliminary data.</text>
</comment>
<reference evidence="2 3" key="1">
    <citation type="submission" date="2019-02" db="EMBL/GenBank/DDBJ databases">
        <title>Genome sequencing of Clostridium botulinum clinical isolates.</title>
        <authorList>
            <person name="Brunt J."/>
            <person name="Van Vliet A.H.M."/>
            <person name="Stringer S.C."/>
            <person name="Grant K.A."/>
            <person name="Carter A.C."/>
            <person name="Peck M.W."/>
        </authorList>
    </citation>
    <scope>NUCLEOTIDE SEQUENCE [LARGE SCALE GENOMIC DNA]</scope>
    <source>
        <strain evidence="2 3">H113700579</strain>
    </source>
</reference>
<feature type="coiled-coil region" evidence="1">
    <location>
        <begin position="12"/>
        <end position="39"/>
    </location>
</feature>
<dbReference type="Proteomes" id="UP000472355">
    <property type="component" value="Unassembled WGS sequence"/>
</dbReference>
<protein>
    <recommendedName>
        <fullName evidence="4">SprT-like domain-containing protein</fullName>
    </recommendedName>
</protein>
<evidence type="ECO:0000313" key="2">
    <source>
        <dbReference type="EMBL" id="NFA42119.1"/>
    </source>
</evidence>
<evidence type="ECO:0008006" key="4">
    <source>
        <dbReference type="Google" id="ProtNLM"/>
    </source>
</evidence>
<proteinExistence type="predicted"/>
<organism evidence="2 3">
    <name type="scientific">Clostridium botulinum</name>
    <dbReference type="NCBI Taxonomy" id="1491"/>
    <lineage>
        <taxon>Bacteria</taxon>
        <taxon>Bacillati</taxon>
        <taxon>Bacillota</taxon>
        <taxon>Clostridia</taxon>
        <taxon>Eubacteriales</taxon>
        <taxon>Clostridiaceae</taxon>
        <taxon>Clostridium</taxon>
    </lineage>
</organism>